<organism evidence="1 2">
    <name type="scientific">Methanobacterium paludis (strain DSM 25820 / JCM 18151 / SWAN1)</name>
    <dbReference type="NCBI Taxonomy" id="868131"/>
    <lineage>
        <taxon>Archaea</taxon>
        <taxon>Methanobacteriati</taxon>
        <taxon>Methanobacteriota</taxon>
        <taxon>Methanomada group</taxon>
        <taxon>Methanobacteria</taxon>
        <taxon>Methanobacteriales</taxon>
        <taxon>Methanobacteriaceae</taxon>
        <taxon>Methanobacterium</taxon>
    </lineage>
</organism>
<gene>
    <name evidence="1" type="ordered locus">MSWAN_0614</name>
</gene>
<sequence>MKIKLSEKCPKCGCQDKTIKRSLDPVHHAHATTGAVTCTKCGYVFKSRRDEEDKE</sequence>
<dbReference type="AlphaFoldDB" id="F6D5N4"/>
<name>F6D5N4_METPW</name>
<evidence type="ECO:0000313" key="1">
    <source>
        <dbReference type="EMBL" id="AEG17651.1"/>
    </source>
</evidence>
<dbReference type="OrthoDB" id="84364at2157"/>
<dbReference type="InterPro" id="IPR026493">
    <property type="entry name" value="Cys-rich_pep"/>
</dbReference>
<dbReference type="RefSeq" id="WP_013825153.1">
    <property type="nucleotide sequence ID" value="NC_015574.1"/>
</dbReference>
<dbReference type="EMBL" id="CP002772">
    <property type="protein sequence ID" value="AEG17651.1"/>
    <property type="molecule type" value="Genomic_DNA"/>
</dbReference>
<protein>
    <submittedName>
        <fullName evidence="1">Uncharacterized protein</fullName>
    </submittedName>
</protein>
<dbReference type="KEGG" id="mew:MSWAN_0614"/>
<dbReference type="NCBIfam" id="TIGR04165">
    <property type="entry name" value="methano_modCys"/>
    <property type="match status" value="1"/>
</dbReference>
<keyword evidence="2" id="KW-1185">Reference proteome</keyword>
<accession>F6D5N4</accession>
<proteinExistence type="predicted"/>
<evidence type="ECO:0000313" key="2">
    <source>
        <dbReference type="Proteomes" id="UP000009231"/>
    </source>
</evidence>
<dbReference type="GeneID" id="10668104"/>
<dbReference type="Proteomes" id="UP000009231">
    <property type="component" value="Chromosome"/>
</dbReference>
<dbReference type="HOGENOM" id="CLU_204302_0_0_2"/>
<dbReference type="eggNOG" id="arCOG07599">
    <property type="taxonomic scope" value="Archaea"/>
</dbReference>
<reference evidence="1 2" key="1">
    <citation type="journal article" date="2014" name="Int. J. Syst. Evol. Microbiol.">
        <title>Methanobacterium paludis sp. nov. and a novel strain of Methanobacterium lacus isolated from northern peatlands.</title>
        <authorList>
            <person name="Cadillo-Quiroz H."/>
            <person name="Brauer S.L."/>
            <person name="Goodson N."/>
            <person name="Yavitt J.B."/>
            <person name="Zinder S.H."/>
        </authorList>
    </citation>
    <scope>NUCLEOTIDE SEQUENCE [LARGE SCALE GENOMIC DNA]</scope>
    <source>
        <strain evidence="2">DSM 25820 / JCM 18151 / SWAN1</strain>
    </source>
</reference>